<dbReference type="InterPro" id="IPR008508">
    <property type="entry name" value="Bax1"/>
</dbReference>
<accession>A0A0P8A7F1</accession>
<evidence type="ECO:0000313" key="1">
    <source>
        <dbReference type="EMBL" id="KPQ44028.1"/>
    </source>
</evidence>
<dbReference type="PANTHER" id="PTHR39640">
    <property type="entry name" value="VNG6129C"/>
    <property type="match status" value="1"/>
</dbReference>
<dbReference type="Proteomes" id="UP000050360">
    <property type="component" value="Unassembled WGS sequence"/>
</dbReference>
<evidence type="ECO:0000313" key="2">
    <source>
        <dbReference type="Proteomes" id="UP000050360"/>
    </source>
</evidence>
<dbReference type="PANTHER" id="PTHR39640:SF1">
    <property type="entry name" value="DUF790 FAMILY PROTEIN"/>
    <property type="match status" value="1"/>
</dbReference>
<dbReference type="Pfam" id="PF05626">
    <property type="entry name" value="DUF790"/>
    <property type="match status" value="1"/>
</dbReference>
<gene>
    <name evidence="1" type="ORF">MPEBLZ_01395</name>
</gene>
<name>A0A0P8A7F1_9EURY</name>
<evidence type="ECO:0008006" key="3">
    <source>
        <dbReference type="Google" id="ProtNLM"/>
    </source>
</evidence>
<comment type="caution">
    <text evidence="1">The sequence shown here is derived from an EMBL/GenBank/DDBJ whole genome shotgun (WGS) entry which is preliminary data.</text>
</comment>
<sequence>MLTSDLLVTKIYNGKIEPVYATLDRKNLEISSSVINLFQEHIGKTYGELVEEIEDFEEIDYRLIRGLTQILERRCIIEMDSLIEPVTARRTVFEECNGAVSDIKERKEIIERIARRLSIETDAFEKILWADMEENLVIKEFKTTTPENLLRQYNLSLTQTLLFKAWGMEIQIEGNYQDIFWKIKRLGLMYLIQDGKIIIDGPVSIFKMTEKYGTALAKLLPTIMKCSKWNLKASIMKKTMQGKKIYDFTLDNTRQIFNIEAYPNIETFDSAIEKEFSLLNFNGWSCKREPALMKAGQYAFIPDFSLERNGTRIYVEIIGFWTPEYLKNKIQKINLLTEKENLILLVNNDLACSGPEFKVDNLIFYDKKIPYLEILEILRRYEEKQLAEEVEKLKNIEIILQGSVIDLDEIARKYGVGLDALKTVIRQKINGHSLIGDQLVDNQTIKTIQSELDSIKKHSEAIIIFEKYGIKSQQMLDILGYKVKWVGLDPENAEISRA</sequence>
<dbReference type="PIRSF" id="PIRSF019435">
    <property type="entry name" value="UCP019435"/>
    <property type="match status" value="1"/>
</dbReference>
<proteinExistence type="predicted"/>
<dbReference type="AlphaFoldDB" id="A0A0P8A7F1"/>
<dbReference type="EMBL" id="LKCM01000116">
    <property type="protein sequence ID" value="KPQ44028.1"/>
    <property type="molecule type" value="Genomic_DNA"/>
</dbReference>
<organism evidence="1 2">
    <name type="scientific">Candidatus Methanoperedens nitratireducens</name>
    <dbReference type="NCBI Taxonomy" id="1392998"/>
    <lineage>
        <taxon>Archaea</taxon>
        <taxon>Methanobacteriati</taxon>
        <taxon>Methanobacteriota</taxon>
        <taxon>Stenosarchaea group</taxon>
        <taxon>Methanomicrobia</taxon>
        <taxon>Methanosarcinales</taxon>
        <taxon>ANME-2 cluster</taxon>
        <taxon>Candidatus Methanoperedentaceae</taxon>
        <taxon>Candidatus Methanoperedens</taxon>
    </lineage>
</organism>
<protein>
    <recommendedName>
        <fullName evidence="3">DUF790 family protein</fullName>
    </recommendedName>
</protein>
<reference evidence="1 2" key="1">
    <citation type="submission" date="2015-09" db="EMBL/GenBank/DDBJ databases">
        <title>A metagenomics-based metabolic model of nitrate-dependent anaerobic oxidation of methane by Methanoperedens-like archaea.</title>
        <authorList>
            <person name="Arshad A."/>
            <person name="Speth D.R."/>
            <person name="De Graaf R.M."/>
            <person name="Op Den Camp H.J."/>
            <person name="Jetten M.S."/>
            <person name="Welte C.U."/>
        </authorList>
    </citation>
    <scope>NUCLEOTIDE SEQUENCE [LARGE SCALE GENOMIC DNA]</scope>
</reference>